<feature type="domain" description="PX" evidence="4">
    <location>
        <begin position="594"/>
        <end position="709"/>
    </location>
</feature>
<dbReference type="SUPFAM" id="SSF48350">
    <property type="entry name" value="GTPase activation domain, GAP"/>
    <property type="match status" value="1"/>
</dbReference>
<evidence type="ECO:0000313" key="7">
    <source>
        <dbReference type="Proteomes" id="UP000053477"/>
    </source>
</evidence>
<feature type="compositionally biased region" description="Polar residues" evidence="2">
    <location>
        <begin position="837"/>
        <end position="897"/>
    </location>
</feature>
<feature type="compositionally biased region" description="Low complexity" evidence="2">
    <location>
        <begin position="290"/>
        <end position="307"/>
    </location>
</feature>
<feature type="region of interest" description="Disordered" evidence="2">
    <location>
        <begin position="831"/>
        <end position="897"/>
    </location>
</feature>
<feature type="region of interest" description="Disordered" evidence="2">
    <location>
        <begin position="1"/>
        <end position="45"/>
    </location>
</feature>
<keyword evidence="7" id="KW-1185">Reference proteome</keyword>
<feature type="domain" description="Rho-GAP" evidence="5">
    <location>
        <begin position="1118"/>
        <end position="1307"/>
    </location>
</feature>
<accession>A0A0H2S8H9</accession>
<feature type="compositionally biased region" description="Polar residues" evidence="2">
    <location>
        <begin position="1020"/>
        <end position="1029"/>
    </location>
</feature>
<feature type="compositionally biased region" description="Low complexity" evidence="2">
    <location>
        <begin position="524"/>
        <end position="537"/>
    </location>
</feature>
<dbReference type="InterPro" id="IPR036871">
    <property type="entry name" value="PX_dom_sf"/>
</dbReference>
<feature type="compositionally biased region" description="Polar residues" evidence="2">
    <location>
        <begin position="126"/>
        <end position="157"/>
    </location>
</feature>
<feature type="compositionally biased region" description="Low complexity" evidence="2">
    <location>
        <begin position="545"/>
        <end position="554"/>
    </location>
</feature>
<dbReference type="SMART" id="SM00324">
    <property type="entry name" value="RhoGAP"/>
    <property type="match status" value="1"/>
</dbReference>
<feature type="compositionally biased region" description="Polar residues" evidence="2">
    <location>
        <begin position="321"/>
        <end position="331"/>
    </location>
</feature>
<evidence type="ECO:0000259" key="5">
    <source>
        <dbReference type="PROSITE" id="PS50238"/>
    </source>
</evidence>
<dbReference type="OrthoDB" id="185175at2759"/>
<feature type="compositionally biased region" description="Basic and acidic residues" evidence="2">
    <location>
        <begin position="214"/>
        <end position="228"/>
    </location>
</feature>
<evidence type="ECO:0000259" key="3">
    <source>
        <dbReference type="PROSITE" id="PS50003"/>
    </source>
</evidence>
<proteinExistence type="predicted"/>
<feature type="compositionally biased region" description="Basic and acidic residues" evidence="2">
    <location>
        <begin position="457"/>
        <end position="466"/>
    </location>
</feature>
<feature type="compositionally biased region" description="Low complexity" evidence="2">
    <location>
        <begin position="1"/>
        <end position="14"/>
    </location>
</feature>
<dbReference type="Pfam" id="PF00169">
    <property type="entry name" value="PH"/>
    <property type="match status" value="1"/>
</dbReference>
<feature type="compositionally biased region" description="Polar residues" evidence="2">
    <location>
        <begin position="1375"/>
        <end position="1387"/>
    </location>
</feature>
<dbReference type="SUPFAM" id="SSF50729">
    <property type="entry name" value="PH domain-like"/>
    <property type="match status" value="1"/>
</dbReference>
<dbReference type="CDD" id="cd06093">
    <property type="entry name" value="PX_domain"/>
    <property type="match status" value="1"/>
</dbReference>
<feature type="compositionally biased region" description="Low complexity" evidence="2">
    <location>
        <begin position="30"/>
        <end position="44"/>
    </location>
</feature>
<feature type="domain" description="PH" evidence="3">
    <location>
        <begin position="716"/>
        <end position="826"/>
    </location>
</feature>
<feature type="region of interest" description="Disordered" evidence="2">
    <location>
        <begin position="408"/>
        <end position="570"/>
    </location>
</feature>
<dbReference type="InterPro" id="IPR008936">
    <property type="entry name" value="Rho_GTPase_activation_prot"/>
</dbReference>
<dbReference type="STRING" id="27342.A0A0H2S8H9"/>
<dbReference type="InterPro" id="IPR050729">
    <property type="entry name" value="Rho-GAP"/>
</dbReference>
<dbReference type="Pfam" id="PF00787">
    <property type="entry name" value="PX"/>
    <property type="match status" value="1"/>
</dbReference>
<dbReference type="PANTHER" id="PTHR23176:SF129">
    <property type="entry name" value="RHO GTPASE ACTIVATING PROTEIN AT 16F, ISOFORM E-RELATED"/>
    <property type="match status" value="1"/>
</dbReference>
<organism evidence="6 7">
    <name type="scientific">Schizopora paradoxa</name>
    <dbReference type="NCBI Taxonomy" id="27342"/>
    <lineage>
        <taxon>Eukaryota</taxon>
        <taxon>Fungi</taxon>
        <taxon>Dikarya</taxon>
        <taxon>Basidiomycota</taxon>
        <taxon>Agaricomycotina</taxon>
        <taxon>Agaricomycetes</taxon>
        <taxon>Hymenochaetales</taxon>
        <taxon>Schizoporaceae</taxon>
        <taxon>Schizopora</taxon>
    </lineage>
</organism>
<dbReference type="SMART" id="SM00233">
    <property type="entry name" value="PH"/>
    <property type="match status" value="1"/>
</dbReference>
<dbReference type="EMBL" id="KQ085899">
    <property type="protein sequence ID" value="KLO17933.1"/>
    <property type="molecule type" value="Genomic_DNA"/>
</dbReference>
<feature type="compositionally biased region" description="Acidic residues" evidence="2">
    <location>
        <begin position="475"/>
        <end position="487"/>
    </location>
</feature>
<dbReference type="InterPro" id="IPR000198">
    <property type="entry name" value="RhoGAP_dom"/>
</dbReference>
<feature type="compositionally biased region" description="Polar residues" evidence="2">
    <location>
        <begin position="356"/>
        <end position="374"/>
    </location>
</feature>
<feature type="compositionally biased region" description="Polar residues" evidence="2">
    <location>
        <begin position="499"/>
        <end position="514"/>
    </location>
</feature>
<dbReference type="Proteomes" id="UP000053477">
    <property type="component" value="Unassembled WGS sequence"/>
</dbReference>
<dbReference type="CDD" id="cd13277">
    <property type="entry name" value="PH_Bem3"/>
    <property type="match status" value="1"/>
</dbReference>
<gene>
    <name evidence="6" type="ORF">SCHPADRAFT_936594</name>
</gene>
<feature type="region of interest" description="Disordered" evidence="2">
    <location>
        <begin position="1300"/>
        <end position="1471"/>
    </location>
</feature>
<reference evidence="6 7" key="1">
    <citation type="submission" date="2015-04" db="EMBL/GenBank/DDBJ databases">
        <title>Complete genome sequence of Schizopora paradoxa KUC8140, a cosmopolitan wood degrader in East Asia.</title>
        <authorList>
            <consortium name="DOE Joint Genome Institute"/>
            <person name="Min B."/>
            <person name="Park H."/>
            <person name="Jang Y."/>
            <person name="Kim J.-J."/>
            <person name="Kim K.H."/>
            <person name="Pangilinan J."/>
            <person name="Lipzen A."/>
            <person name="Riley R."/>
            <person name="Grigoriev I.V."/>
            <person name="Spatafora J.W."/>
            <person name="Choi I.-G."/>
        </authorList>
    </citation>
    <scope>NUCLEOTIDE SEQUENCE [LARGE SCALE GENOMIC DNA]</scope>
    <source>
        <strain evidence="6 7">KUC8140</strain>
    </source>
</reference>
<feature type="compositionally biased region" description="Acidic residues" evidence="2">
    <location>
        <begin position="1351"/>
        <end position="1373"/>
    </location>
</feature>
<dbReference type="InParanoid" id="A0A0H2S8H9"/>
<feature type="compositionally biased region" description="Basic and acidic residues" evidence="2">
    <location>
        <begin position="436"/>
        <end position="449"/>
    </location>
</feature>
<dbReference type="InterPro" id="IPR011993">
    <property type="entry name" value="PH-like_dom_sf"/>
</dbReference>
<feature type="compositionally biased region" description="Polar residues" evidence="2">
    <location>
        <begin position="1454"/>
        <end position="1471"/>
    </location>
</feature>
<feature type="compositionally biased region" description="Polar residues" evidence="2">
    <location>
        <begin position="20"/>
        <end position="29"/>
    </location>
</feature>
<feature type="region of interest" description="Disordered" evidence="2">
    <location>
        <begin position="996"/>
        <end position="1037"/>
    </location>
</feature>
<dbReference type="GO" id="GO:0007165">
    <property type="term" value="P:signal transduction"/>
    <property type="evidence" value="ECO:0007669"/>
    <property type="project" value="InterPro"/>
</dbReference>
<feature type="region of interest" description="Disordered" evidence="2">
    <location>
        <begin position="278"/>
        <end position="377"/>
    </location>
</feature>
<keyword evidence="1" id="KW-0343">GTPase activation</keyword>
<dbReference type="InterPro" id="IPR001849">
    <property type="entry name" value="PH_domain"/>
</dbReference>
<dbReference type="GO" id="GO:0005737">
    <property type="term" value="C:cytoplasm"/>
    <property type="evidence" value="ECO:0007669"/>
    <property type="project" value="TreeGrafter"/>
</dbReference>
<feature type="compositionally biased region" description="Polar residues" evidence="2">
    <location>
        <begin position="1404"/>
        <end position="1420"/>
    </location>
</feature>
<protein>
    <submittedName>
        <fullName evidence="6">RhoGAP-domain-containing protein</fullName>
    </submittedName>
</protein>
<feature type="compositionally biased region" description="Polar residues" evidence="2">
    <location>
        <begin position="166"/>
        <end position="183"/>
    </location>
</feature>
<evidence type="ECO:0000313" key="6">
    <source>
        <dbReference type="EMBL" id="KLO17933.1"/>
    </source>
</evidence>
<dbReference type="GO" id="GO:0035091">
    <property type="term" value="F:phosphatidylinositol binding"/>
    <property type="evidence" value="ECO:0007669"/>
    <property type="project" value="InterPro"/>
</dbReference>
<dbReference type="PANTHER" id="PTHR23176">
    <property type="entry name" value="RHO/RAC/CDC GTPASE-ACTIVATING PROTEIN"/>
    <property type="match status" value="1"/>
</dbReference>
<feature type="compositionally biased region" description="Basic and acidic residues" evidence="2">
    <location>
        <begin position="558"/>
        <end position="569"/>
    </location>
</feature>
<dbReference type="PROSITE" id="PS50003">
    <property type="entry name" value="PH_DOMAIN"/>
    <property type="match status" value="1"/>
</dbReference>
<dbReference type="Gene3D" id="2.30.29.30">
    <property type="entry name" value="Pleckstrin-homology domain (PH domain)/Phosphotyrosine-binding domain (PTB)"/>
    <property type="match status" value="1"/>
</dbReference>
<evidence type="ECO:0000256" key="1">
    <source>
        <dbReference type="ARBA" id="ARBA00022468"/>
    </source>
</evidence>
<sequence>MDSAAAHASPSSHSLRQHSHFSSPSTNKIATSASTSSATPSHTANGEDAIVSIPITLDDALNAHADASDPMRATLEAILAERNSLSAQNSQLWNHLKRQRANYASAVKDVVRLRSERDALRAKVNGQDNNEGPSQMNGRKLRQTMSSAAMSSTNETGSVKDRSDLSRSGASKSPQNPRASMTRHQSDDTPASSRRPPSPSNERRSQTPTVLHSRSHEPVRGQDRERSNTHPGITSVDSEIAVAGPSTPISSNFQQSGISKHAKSASVDVSPNPLLPVPTPLIIPPRDETPTSMMSPASGASSAVSVTRPLNFSPRRDRNSPESAKQTSSSGLLHPAANVSPASSSPINLSPDDIQVSESRSLPPATHNTPSIGLSPNYHASVASIRQASRESRISLPDEAKRFIANMGESPLSSPHTNGHPENWSAKTKEHHSRKQASEDETGKGRPFLDLEDDSDIDPRASEDTKVPTIRGSDSELDIEGTEETAVDFDYTPKRGALSGNQQTPKVRTSTTADQFPLPPSTFPRAPSSPTVAAPATIQTNLNASTSSRISSSTLGEPTERRSRDKNRDSFVIPENMPEAKFRQMPLLNTDVKSAKVQVVGSHIRANDRGKEVLSFVVQIDVPGKEGWTIEKFYSDVLGLDSRLRSLCSRATLKKLSPLPDNKLFKDHAPAKVDQRKQVLQTYLQSVMALPIKDKNEIIVFFSTDIMRERSPVTKSGYKEGYLTKRGKNFGGWKTRYFVLQGPVLEYYESRGGTHLGSIPIVGAQIGRQQRMGDKKDSDDENDFRHAFLILERKRGPGGQVVQHVLCCESDAERDAWVDVLMRYVMGTYNDEDRFTNGPTMDPQGSSAQQQHMLGQPRTSTSSLSVNEISSTPSRRSAVSKDSIQKSSAQPIPISQLSQDKVNAKFFQAAPIPENTSSSPGKLTSPIDRPPGATLPTNEFAPKSSLDRFQSANSAIDDTQLSSSVPTSSNLDAAAGLAAIGGQRAASELGYYPDMPMHRGSQASPEQSRTRERGRASFHPTLNTVQPSPTERPISPDMNLLSTSTRGDSSRQVKISAPVKATPILDGQAFGGRASSELTRPSNDRERKAKSRTFWGFGRTSDKQSATPILQPRAVFGVSLEESLAVSQQANLPAIIYRCIQYLEAKHAEQEEGIYRLSGSSAVIKSLKDRFNAEGDVDLLAADEDWDPHAIAGLLKSFLRELPSSILTHDLHSRFLGVIDLLDVEERIKELQELISQLPYPNYCLLRALTAHLILIVQNSNINKMTMRNVGIVFSPTLGIAAGVFSLMMSEYSRVFNLNGEGTDSPEEGAEAPPSKRSSGLSRRNSKRYSDAAVDQVLGLSGRTLPVTEEDRSDEDDIEETESDVEDTTEAETENQTVESSAESTRAASPVPVYQEQVHPPPSNSIDVPQTPKSRASNVAASRGLNINVVQVDVDGRRPRMAGLPTSPRPSPLNTPTSGPNAGSSPSYTPR</sequence>
<dbReference type="PROSITE" id="PS50238">
    <property type="entry name" value="RHOGAP"/>
    <property type="match status" value="1"/>
</dbReference>
<dbReference type="Gene3D" id="3.30.1520.10">
    <property type="entry name" value="Phox-like domain"/>
    <property type="match status" value="1"/>
</dbReference>
<evidence type="ECO:0000256" key="2">
    <source>
        <dbReference type="SAM" id="MobiDB-lite"/>
    </source>
</evidence>
<dbReference type="GO" id="GO:0005096">
    <property type="term" value="F:GTPase activator activity"/>
    <property type="evidence" value="ECO:0007669"/>
    <property type="project" value="UniProtKB-KW"/>
</dbReference>
<dbReference type="InterPro" id="IPR001683">
    <property type="entry name" value="PX_dom"/>
</dbReference>
<feature type="region of interest" description="Disordered" evidence="2">
    <location>
        <begin position="121"/>
        <end position="235"/>
    </location>
</feature>
<evidence type="ECO:0000259" key="4">
    <source>
        <dbReference type="PROSITE" id="PS50195"/>
    </source>
</evidence>
<feature type="region of interest" description="Disordered" evidence="2">
    <location>
        <begin position="1066"/>
        <end position="1089"/>
    </location>
</feature>
<dbReference type="PROSITE" id="PS50195">
    <property type="entry name" value="PX"/>
    <property type="match status" value="1"/>
</dbReference>
<dbReference type="Pfam" id="PF00620">
    <property type="entry name" value="RhoGAP"/>
    <property type="match status" value="1"/>
</dbReference>
<dbReference type="SUPFAM" id="SSF64268">
    <property type="entry name" value="PX domain"/>
    <property type="match status" value="1"/>
</dbReference>
<feature type="compositionally biased region" description="Low complexity" evidence="2">
    <location>
        <begin position="335"/>
        <end position="346"/>
    </location>
</feature>
<feature type="region of interest" description="Disordered" evidence="2">
    <location>
        <begin position="911"/>
        <end position="943"/>
    </location>
</feature>
<dbReference type="Gene3D" id="1.10.555.10">
    <property type="entry name" value="Rho GTPase activation protein"/>
    <property type="match status" value="1"/>
</dbReference>
<dbReference type="FunCoup" id="A0A0H2S8H9">
    <property type="interactions" value="309"/>
</dbReference>
<name>A0A0H2S8H9_9AGAM</name>